<proteinExistence type="predicted"/>
<keyword evidence="3" id="KW-1185">Reference proteome</keyword>
<protein>
    <submittedName>
        <fullName evidence="2">Uncharacterized protein</fullName>
    </submittedName>
</protein>
<dbReference type="AlphaFoldDB" id="A0A267F6X4"/>
<evidence type="ECO:0000313" key="2">
    <source>
        <dbReference type="EMBL" id="PAA69508.1"/>
    </source>
</evidence>
<comment type="caution">
    <text evidence="2">The sequence shown here is derived from an EMBL/GenBank/DDBJ whole genome shotgun (WGS) entry which is preliminary data.</text>
</comment>
<organism evidence="2 3">
    <name type="scientific">Macrostomum lignano</name>
    <dbReference type="NCBI Taxonomy" id="282301"/>
    <lineage>
        <taxon>Eukaryota</taxon>
        <taxon>Metazoa</taxon>
        <taxon>Spiralia</taxon>
        <taxon>Lophotrochozoa</taxon>
        <taxon>Platyhelminthes</taxon>
        <taxon>Rhabditophora</taxon>
        <taxon>Macrostomorpha</taxon>
        <taxon>Macrostomida</taxon>
        <taxon>Macrostomidae</taxon>
        <taxon>Macrostomum</taxon>
    </lineage>
</organism>
<feature type="region of interest" description="Disordered" evidence="1">
    <location>
        <begin position="194"/>
        <end position="221"/>
    </location>
</feature>
<gene>
    <name evidence="2" type="ORF">BOX15_Mlig015124g1</name>
</gene>
<evidence type="ECO:0000256" key="1">
    <source>
        <dbReference type="SAM" id="MobiDB-lite"/>
    </source>
</evidence>
<feature type="non-terminal residue" evidence="2">
    <location>
        <position position="1"/>
    </location>
</feature>
<name>A0A267F6X4_9PLAT</name>
<accession>A0A267F6X4</accession>
<dbReference type="EMBL" id="NIVC01001317">
    <property type="protein sequence ID" value="PAA69508.1"/>
    <property type="molecule type" value="Genomic_DNA"/>
</dbReference>
<evidence type="ECO:0000313" key="3">
    <source>
        <dbReference type="Proteomes" id="UP000215902"/>
    </source>
</evidence>
<feature type="region of interest" description="Disordered" evidence="1">
    <location>
        <begin position="409"/>
        <end position="429"/>
    </location>
</feature>
<reference evidence="2 3" key="1">
    <citation type="submission" date="2017-06" db="EMBL/GenBank/DDBJ databases">
        <title>A platform for efficient transgenesis in Macrostomum lignano, a flatworm model organism for stem cell research.</title>
        <authorList>
            <person name="Berezikov E."/>
        </authorList>
    </citation>
    <scope>NUCLEOTIDE SEQUENCE [LARGE SCALE GENOMIC DNA]</scope>
    <source>
        <strain evidence="2">DV1</strain>
        <tissue evidence="2">Whole organism</tissue>
    </source>
</reference>
<dbReference type="Proteomes" id="UP000215902">
    <property type="component" value="Unassembled WGS sequence"/>
</dbReference>
<feature type="region of interest" description="Disordered" evidence="1">
    <location>
        <begin position="105"/>
        <end position="126"/>
    </location>
</feature>
<feature type="region of interest" description="Disordered" evidence="1">
    <location>
        <begin position="1"/>
        <end position="25"/>
    </location>
</feature>
<sequence>NWTTNTMATAVLPPPPSMPDPNSSGGSFSPLTLFECTMTNAGMLVDSMPVRDLVSALRIIGTLHTHVVNIMDPGVASVCDLADQFNSHRIKCPAAAAETAAASAAAAGEAEQSPTANSSLDEGGNAKKRLKLDDNSMASSLNDQNSTDNNQTLNNTASAAVNVKSESVAESDDDCCILDDGGLGLIGSDFYTSMQQQQHQPRNPQISSAASASAAPPYGGPVQDSAAMKQILRNTYKAMRAGGPHLYDFNRPWNDPLNQSVTERIVSQIVATTPDISVSPDDWRSGIDEFVRTVLDEEMRNIKSRGYKRRYSRITAKLSRRQKAFEQVLPSLNPDDLDKYRVVLSRDFTSSDEETEDESTGETALRVRELVWESEEVRQVKQRLDQTFMNRFATQKQRATLQRCIRNAGCTSSRTPPAEAPDWALRAPE</sequence>